<organism evidence="2 3">
    <name type="scientific">Ficus carica</name>
    <name type="common">Common fig</name>
    <dbReference type="NCBI Taxonomy" id="3494"/>
    <lineage>
        <taxon>Eukaryota</taxon>
        <taxon>Viridiplantae</taxon>
        <taxon>Streptophyta</taxon>
        <taxon>Embryophyta</taxon>
        <taxon>Tracheophyta</taxon>
        <taxon>Spermatophyta</taxon>
        <taxon>Magnoliopsida</taxon>
        <taxon>eudicotyledons</taxon>
        <taxon>Gunneridae</taxon>
        <taxon>Pentapetalae</taxon>
        <taxon>rosids</taxon>
        <taxon>fabids</taxon>
        <taxon>Rosales</taxon>
        <taxon>Moraceae</taxon>
        <taxon>Ficeae</taxon>
        <taxon>Ficus</taxon>
    </lineage>
</organism>
<dbReference type="EMBL" id="BTGU01000156">
    <property type="protein sequence ID" value="GMN63676.1"/>
    <property type="molecule type" value="Genomic_DNA"/>
</dbReference>
<gene>
    <name evidence="2" type="ORF">TIFTF001_032749</name>
</gene>
<dbReference type="Gramene" id="FCD_00036768-RA">
    <property type="protein sequence ID" value="FCD_00036768-RA:cds"/>
    <property type="gene ID" value="FCD_00036768"/>
</dbReference>
<evidence type="ECO:0000313" key="2">
    <source>
        <dbReference type="EMBL" id="GMN63676.1"/>
    </source>
</evidence>
<evidence type="ECO:0000313" key="3">
    <source>
        <dbReference type="Proteomes" id="UP001187192"/>
    </source>
</evidence>
<keyword evidence="3" id="KW-1185">Reference proteome</keyword>
<dbReference type="Gramene" id="FCD_00037755-RA">
    <property type="protein sequence ID" value="FCD_00037755-RA:cds"/>
    <property type="gene ID" value="FCD_00037755"/>
</dbReference>
<dbReference type="AlphaFoldDB" id="A0AA88E0U6"/>
<protein>
    <submittedName>
        <fullName evidence="2">Uncharacterized protein</fullName>
    </submittedName>
</protein>
<reference evidence="2" key="1">
    <citation type="submission" date="2023-07" db="EMBL/GenBank/DDBJ databases">
        <title>draft genome sequence of fig (Ficus carica).</title>
        <authorList>
            <person name="Takahashi T."/>
            <person name="Nishimura K."/>
        </authorList>
    </citation>
    <scope>NUCLEOTIDE SEQUENCE</scope>
</reference>
<sequence length="71" mass="7543">MLGCADADDVEDEEVEPSFPACASRLGPLLLYAPIECPERSSESPSHLSPKKSQTTSVTTEFASPQSSLTT</sequence>
<evidence type="ECO:0000256" key="1">
    <source>
        <dbReference type="SAM" id="MobiDB-lite"/>
    </source>
</evidence>
<name>A0AA88E0U6_FICCA</name>
<proteinExistence type="predicted"/>
<feature type="compositionally biased region" description="Polar residues" evidence="1">
    <location>
        <begin position="43"/>
        <end position="71"/>
    </location>
</feature>
<dbReference type="Proteomes" id="UP001187192">
    <property type="component" value="Unassembled WGS sequence"/>
</dbReference>
<accession>A0AA88E0U6</accession>
<comment type="caution">
    <text evidence="2">The sequence shown here is derived from an EMBL/GenBank/DDBJ whole genome shotgun (WGS) entry which is preliminary data.</text>
</comment>
<feature type="region of interest" description="Disordered" evidence="1">
    <location>
        <begin position="38"/>
        <end position="71"/>
    </location>
</feature>